<sequence>MSPLHHLFSSLSTTTNALSTYIANGSLLHATHKGSISQSTLNLHDTYYIPKLNFNLISVGQLVDLDFDVNFFISDCRVQDRRMGQIIGIGCKVRRLFELENLHIPPVPNLCDASAPSTIHLWHHRLAHSSLGKLRPLVSYEYGTLPEFSCPGTSQQKGRGEYKHYHILDSVRAILLSSSCPK</sequence>
<name>A0A6P4DPN8_ARADU</name>
<reference evidence="2" key="1">
    <citation type="journal article" date="2016" name="Nat. Genet.">
        <title>The genome sequences of Arachis duranensis and Arachis ipaensis, the diploid ancestors of cultivated peanut.</title>
        <authorList>
            <person name="Bertioli D.J."/>
            <person name="Cannon S.B."/>
            <person name="Froenicke L."/>
            <person name="Huang G."/>
            <person name="Farmer A.D."/>
            <person name="Cannon E.K."/>
            <person name="Liu X."/>
            <person name="Gao D."/>
            <person name="Clevenger J."/>
            <person name="Dash S."/>
            <person name="Ren L."/>
            <person name="Moretzsohn M.C."/>
            <person name="Shirasawa K."/>
            <person name="Huang W."/>
            <person name="Vidigal B."/>
            <person name="Abernathy B."/>
            <person name="Chu Y."/>
            <person name="Niederhuth C.E."/>
            <person name="Umale P."/>
            <person name="Araujo A.C."/>
            <person name="Kozik A."/>
            <person name="Kim K.D."/>
            <person name="Burow M.D."/>
            <person name="Varshney R.K."/>
            <person name="Wang X."/>
            <person name="Zhang X."/>
            <person name="Barkley N."/>
            <person name="Guimaraes P.M."/>
            <person name="Isobe S."/>
            <person name="Guo B."/>
            <person name="Liao B."/>
            <person name="Stalker H.T."/>
            <person name="Schmitz R.J."/>
            <person name="Scheffler B.E."/>
            <person name="Leal-Bertioli S.C."/>
            <person name="Xun X."/>
            <person name="Jackson S.A."/>
            <person name="Michelmore R."/>
            <person name="Ozias-Akins P."/>
        </authorList>
    </citation>
    <scope>NUCLEOTIDE SEQUENCE [LARGE SCALE GENOMIC DNA]</scope>
    <source>
        <strain evidence="2">cv. V14167</strain>
    </source>
</reference>
<gene>
    <name evidence="3" type="primary">LOC107495233</name>
</gene>
<dbReference type="RefSeq" id="XP_015971833.1">
    <property type="nucleotide sequence ID" value="XM_016116347.1"/>
</dbReference>
<accession>A0A6P4DPN8</accession>
<dbReference type="AlphaFoldDB" id="A0A6P4DPN8"/>
<reference evidence="3" key="2">
    <citation type="submission" date="2025-08" db="UniProtKB">
        <authorList>
            <consortium name="RefSeq"/>
        </authorList>
    </citation>
    <scope>IDENTIFICATION</scope>
    <source>
        <tissue evidence="3">Whole plant</tissue>
    </source>
</reference>
<dbReference type="Proteomes" id="UP000515211">
    <property type="component" value="Chromosome 6"/>
</dbReference>
<proteinExistence type="predicted"/>
<evidence type="ECO:0000313" key="3">
    <source>
        <dbReference type="RefSeq" id="XP_015971833.1"/>
    </source>
</evidence>
<evidence type="ECO:0000259" key="1">
    <source>
        <dbReference type="Pfam" id="PF22936"/>
    </source>
</evidence>
<organism evidence="2 3">
    <name type="scientific">Arachis duranensis</name>
    <name type="common">Wild peanut</name>
    <dbReference type="NCBI Taxonomy" id="130453"/>
    <lineage>
        <taxon>Eukaryota</taxon>
        <taxon>Viridiplantae</taxon>
        <taxon>Streptophyta</taxon>
        <taxon>Embryophyta</taxon>
        <taxon>Tracheophyta</taxon>
        <taxon>Spermatophyta</taxon>
        <taxon>Magnoliopsida</taxon>
        <taxon>eudicotyledons</taxon>
        <taxon>Gunneridae</taxon>
        <taxon>Pentapetalae</taxon>
        <taxon>rosids</taxon>
        <taxon>fabids</taxon>
        <taxon>Fabales</taxon>
        <taxon>Fabaceae</taxon>
        <taxon>Papilionoideae</taxon>
        <taxon>50 kb inversion clade</taxon>
        <taxon>dalbergioids sensu lato</taxon>
        <taxon>Dalbergieae</taxon>
        <taxon>Pterocarpus clade</taxon>
        <taxon>Arachis</taxon>
    </lineage>
</organism>
<keyword evidence="2" id="KW-1185">Reference proteome</keyword>
<dbReference type="InterPro" id="IPR054722">
    <property type="entry name" value="PolX-like_BBD"/>
</dbReference>
<dbReference type="KEGG" id="adu:107495233"/>
<protein>
    <submittedName>
        <fullName evidence="3">Uncharacterized protein LOC107495233</fullName>
    </submittedName>
</protein>
<dbReference type="Pfam" id="PF22936">
    <property type="entry name" value="Pol_BBD"/>
    <property type="match status" value="1"/>
</dbReference>
<dbReference type="GeneID" id="107495233"/>
<feature type="domain" description="Retrovirus-related Pol polyprotein from transposon TNT 1-94-like beta-barrel" evidence="1">
    <location>
        <begin position="1"/>
        <end position="64"/>
    </location>
</feature>
<evidence type="ECO:0000313" key="2">
    <source>
        <dbReference type="Proteomes" id="UP000515211"/>
    </source>
</evidence>